<keyword evidence="1" id="KW-0805">Transcription regulation</keyword>
<dbReference type="RefSeq" id="WP_134483108.1">
    <property type="nucleotide sequence ID" value="NZ_LR216287.1"/>
</dbReference>
<proteinExistence type="predicted"/>
<keyword evidence="2" id="KW-0238">DNA-binding</keyword>
<dbReference type="KEGG" id="nfn:NFRAN_0835"/>
<dbReference type="SUPFAM" id="SSF46785">
    <property type="entry name" value="Winged helix' DNA-binding domain"/>
    <property type="match status" value="1"/>
</dbReference>
<dbReference type="AlphaFoldDB" id="A0A484IAC3"/>
<sequence>MFHKNDDLEIKENGGYDSECIVKPQIKIINCPIRTTLGVLGKKWTMLIIRDIGFLKINRFNRILESIPGLTPRVLSMRLRELEKEGIIRSTQIKREQTMILWSLTEKGKDILPILLMLTAFGSKWYSEYVFEDKKPRRLDEVFSLPETKETITEYTKRLSFDHTFPNK</sequence>
<keyword evidence="6" id="KW-1185">Reference proteome</keyword>
<dbReference type="OrthoDB" id="10490at2157"/>
<keyword evidence="3" id="KW-0804">Transcription</keyword>
<dbReference type="InterPro" id="IPR036390">
    <property type="entry name" value="WH_DNA-bd_sf"/>
</dbReference>
<feature type="domain" description="HTH hxlR-type" evidence="4">
    <location>
        <begin position="31"/>
        <end position="130"/>
    </location>
</feature>
<dbReference type="Gene3D" id="1.10.10.10">
    <property type="entry name" value="Winged helix-like DNA-binding domain superfamily/Winged helix DNA-binding domain"/>
    <property type="match status" value="1"/>
</dbReference>
<dbReference type="InterPro" id="IPR036388">
    <property type="entry name" value="WH-like_DNA-bd_sf"/>
</dbReference>
<dbReference type="InterPro" id="IPR002577">
    <property type="entry name" value="HTH_HxlR"/>
</dbReference>
<dbReference type="PROSITE" id="PS51118">
    <property type="entry name" value="HTH_HXLR"/>
    <property type="match status" value="1"/>
</dbReference>
<dbReference type="GO" id="GO:0003677">
    <property type="term" value="F:DNA binding"/>
    <property type="evidence" value="ECO:0007669"/>
    <property type="project" value="UniProtKB-KW"/>
</dbReference>
<evidence type="ECO:0000313" key="6">
    <source>
        <dbReference type="Proteomes" id="UP000294299"/>
    </source>
</evidence>
<organism evidence="5 6">
    <name type="scientific">Candidatus Nitrosocosmicus franklandianus</name>
    <dbReference type="NCBI Taxonomy" id="1798806"/>
    <lineage>
        <taxon>Archaea</taxon>
        <taxon>Nitrososphaerota</taxon>
        <taxon>Nitrososphaeria</taxon>
        <taxon>Nitrososphaerales</taxon>
        <taxon>Nitrososphaeraceae</taxon>
        <taxon>Candidatus Nitrosocosmicus</taxon>
    </lineage>
</organism>
<dbReference type="PANTHER" id="PTHR33204">
    <property type="entry name" value="TRANSCRIPTIONAL REGULATOR, MARR FAMILY"/>
    <property type="match status" value="1"/>
</dbReference>
<evidence type="ECO:0000313" key="5">
    <source>
        <dbReference type="EMBL" id="VFJ13157.1"/>
    </source>
</evidence>
<accession>A0A484IAC3</accession>
<dbReference type="GeneID" id="39420317"/>
<name>A0A484IAC3_9ARCH</name>
<evidence type="ECO:0000256" key="1">
    <source>
        <dbReference type="ARBA" id="ARBA00023015"/>
    </source>
</evidence>
<reference evidence="5 6" key="1">
    <citation type="submission" date="2019-02" db="EMBL/GenBank/DDBJ databases">
        <authorList>
            <person name="Lehtovirta-Morley E L."/>
        </authorList>
    </citation>
    <scope>NUCLEOTIDE SEQUENCE [LARGE SCALE GENOMIC DNA]</scope>
    <source>
        <strain evidence="5">NFRAN1</strain>
    </source>
</reference>
<dbReference type="Proteomes" id="UP000294299">
    <property type="component" value="Chromosome NFRAN"/>
</dbReference>
<evidence type="ECO:0000256" key="3">
    <source>
        <dbReference type="ARBA" id="ARBA00023163"/>
    </source>
</evidence>
<dbReference type="PANTHER" id="PTHR33204:SF18">
    <property type="entry name" value="TRANSCRIPTIONAL REGULATORY PROTEIN"/>
    <property type="match status" value="1"/>
</dbReference>
<protein>
    <submittedName>
        <fullName evidence="5">HTH-type transcriptional activator HxlR</fullName>
    </submittedName>
</protein>
<gene>
    <name evidence="5" type="primary">hxlR</name>
    <name evidence="5" type="ORF">NFRAN_0835</name>
</gene>
<evidence type="ECO:0000256" key="2">
    <source>
        <dbReference type="ARBA" id="ARBA00023125"/>
    </source>
</evidence>
<dbReference type="Pfam" id="PF01638">
    <property type="entry name" value="HxlR"/>
    <property type="match status" value="1"/>
</dbReference>
<dbReference type="EMBL" id="LR216287">
    <property type="protein sequence ID" value="VFJ13157.1"/>
    <property type="molecule type" value="Genomic_DNA"/>
</dbReference>
<evidence type="ECO:0000259" key="4">
    <source>
        <dbReference type="PROSITE" id="PS51118"/>
    </source>
</evidence>